<organism evidence="2 3">
    <name type="scientific">Austropuccinia psidii MF-1</name>
    <dbReference type="NCBI Taxonomy" id="1389203"/>
    <lineage>
        <taxon>Eukaryota</taxon>
        <taxon>Fungi</taxon>
        <taxon>Dikarya</taxon>
        <taxon>Basidiomycota</taxon>
        <taxon>Pucciniomycotina</taxon>
        <taxon>Pucciniomycetes</taxon>
        <taxon>Pucciniales</taxon>
        <taxon>Sphaerophragmiaceae</taxon>
        <taxon>Austropuccinia</taxon>
    </lineage>
</organism>
<sequence length="111" mass="12752">MEKFLVENPHLRQQRQENKRKGPNFNPAAHFSTAQALYTNADHRLSPGKLVVDCGATHHMFHLKEAFPSLSKDTTLSVTTEDFSSNVVRCDYETDDNITINQQYYVCSYEI</sequence>
<evidence type="ECO:0000313" key="3">
    <source>
        <dbReference type="Proteomes" id="UP000765509"/>
    </source>
</evidence>
<comment type="caution">
    <text evidence="2">The sequence shown here is derived from an EMBL/GenBank/DDBJ whole genome shotgun (WGS) entry which is preliminary data.</text>
</comment>
<gene>
    <name evidence="2" type="ORF">O181_008787</name>
</gene>
<evidence type="ECO:0000256" key="1">
    <source>
        <dbReference type="SAM" id="MobiDB-lite"/>
    </source>
</evidence>
<feature type="region of interest" description="Disordered" evidence="1">
    <location>
        <begin position="1"/>
        <end position="26"/>
    </location>
</feature>
<dbReference type="EMBL" id="AVOT02002069">
    <property type="protein sequence ID" value="MBW0469072.1"/>
    <property type="molecule type" value="Genomic_DNA"/>
</dbReference>
<accession>A0A9Q3BPH0</accession>
<dbReference type="Proteomes" id="UP000765509">
    <property type="component" value="Unassembled WGS sequence"/>
</dbReference>
<keyword evidence="3" id="KW-1185">Reference proteome</keyword>
<proteinExistence type="predicted"/>
<dbReference type="AlphaFoldDB" id="A0A9Q3BPH0"/>
<evidence type="ECO:0000313" key="2">
    <source>
        <dbReference type="EMBL" id="MBW0469072.1"/>
    </source>
</evidence>
<protein>
    <submittedName>
        <fullName evidence="2">Uncharacterized protein</fullName>
    </submittedName>
</protein>
<reference evidence="2" key="1">
    <citation type="submission" date="2021-03" db="EMBL/GenBank/DDBJ databases">
        <title>Draft genome sequence of rust myrtle Austropuccinia psidii MF-1, a brazilian biotype.</title>
        <authorList>
            <person name="Quecine M.C."/>
            <person name="Pachon D.M.R."/>
            <person name="Bonatelli M.L."/>
            <person name="Correr F.H."/>
            <person name="Franceschini L.M."/>
            <person name="Leite T.F."/>
            <person name="Margarido G.R.A."/>
            <person name="Almeida C.A."/>
            <person name="Ferrarezi J.A."/>
            <person name="Labate C.A."/>
        </authorList>
    </citation>
    <scope>NUCLEOTIDE SEQUENCE</scope>
    <source>
        <strain evidence="2">MF-1</strain>
    </source>
</reference>
<name>A0A9Q3BPH0_9BASI</name>